<keyword evidence="3" id="KW-1185">Reference proteome</keyword>
<name>A0A1H6FWD0_THEAL</name>
<dbReference type="RefSeq" id="WP_093118036.1">
    <property type="nucleotide sequence ID" value="NZ_FNWJ01000002.1"/>
</dbReference>
<keyword evidence="1" id="KW-0812">Transmembrane</keyword>
<keyword evidence="1" id="KW-0472">Membrane</keyword>
<dbReference type="EMBL" id="FNWJ01000002">
    <property type="protein sequence ID" value="SEH14478.1"/>
    <property type="molecule type" value="Genomic_DNA"/>
</dbReference>
<feature type="transmembrane region" description="Helical" evidence="1">
    <location>
        <begin position="163"/>
        <end position="187"/>
    </location>
</feature>
<evidence type="ECO:0000256" key="1">
    <source>
        <dbReference type="SAM" id="Phobius"/>
    </source>
</evidence>
<dbReference type="AlphaFoldDB" id="A0A1H6FWD0"/>
<reference evidence="3" key="1">
    <citation type="submission" date="2016-10" db="EMBL/GenBank/DDBJ databases">
        <authorList>
            <person name="Varghese N."/>
            <person name="Submissions S."/>
        </authorList>
    </citation>
    <scope>NUCLEOTIDE SEQUENCE [LARGE SCALE GENOMIC DNA]</scope>
    <source>
        <strain evidence="3">ATCC 35263</strain>
    </source>
</reference>
<evidence type="ECO:0000313" key="2">
    <source>
        <dbReference type="EMBL" id="SEH14478.1"/>
    </source>
</evidence>
<keyword evidence="1" id="KW-1133">Transmembrane helix</keyword>
<evidence type="ECO:0000313" key="3">
    <source>
        <dbReference type="Proteomes" id="UP000222056"/>
    </source>
</evidence>
<feature type="transmembrane region" description="Helical" evidence="1">
    <location>
        <begin position="134"/>
        <end position="157"/>
    </location>
</feature>
<dbReference type="Proteomes" id="UP000222056">
    <property type="component" value="Unassembled WGS sequence"/>
</dbReference>
<organism evidence="2 3">
    <name type="scientific">Thermoleophilum album</name>
    <dbReference type="NCBI Taxonomy" id="29539"/>
    <lineage>
        <taxon>Bacteria</taxon>
        <taxon>Bacillati</taxon>
        <taxon>Actinomycetota</taxon>
        <taxon>Thermoleophilia</taxon>
        <taxon>Thermoleophilales</taxon>
        <taxon>Thermoleophilaceae</taxon>
        <taxon>Thermoleophilum</taxon>
    </lineage>
</organism>
<sequence>MAKQRQVKRQMRVGALQAIPELESRSDEELLREQRHRVAARAILGARAAERYDAKTARRYFNEALAGAHPHERPALRQMMKASLALAERRPDELAEAVQKLGQEPPSRRQLMVLRLVGLIAPPPGSSLAVRARAFLLLALIVVLLLAVGAGIAQLAALPFGGVGFFGSVLLGGLIVVAVIAVLALMGRRRQGRLRERQRERLNELRERARP</sequence>
<dbReference type="STRING" id="29539.SAMN02745716_1645"/>
<accession>A0A1H6FWD0</accession>
<gene>
    <name evidence="2" type="ORF">SAMN02745716_1645</name>
</gene>
<protein>
    <submittedName>
        <fullName evidence="2">Uncharacterized protein</fullName>
    </submittedName>
</protein>
<dbReference type="OrthoDB" id="5245085at2"/>
<proteinExistence type="predicted"/>